<dbReference type="EMBL" id="MKKK01000046">
    <property type="protein sequence ID" value="OEY93584.1"/>
    <property type="molecule type" value="Genomic_DNA"/>
</dbReference>
<comment type="caution">
    <text evidence="3">The sequence shown here is derived from an EMBL/GenBank/DDBJ whole genome shotgun (WGS) entry which is preliminary data.</text>
</comment>
<dbReference type="PROSITE" id="PS00018">
    <property type="entry name" value="EF_HAND_1"/>
    <property type="match status" value="2"/>
</dbReference>
<dbReference type="RefSeq" id="WP_070070565.1">
    <property type="nucleotide sequence ID" value="NZ_MKKK01000046.1"/>
</dbReference>
<evidence type="ECO:0000313" key="3">
    <source>
        <dbReference type="EMBL" id="OEY93584.1"/>
    </source>
</evidence>
<protein>
    <recommendedName>
        <fullName evidence="2">EF-hand domain-containing protein</fullName>
    </recommendedName>
</protein>
<dbReference type="InterPro" id="IPR011992">
    <property type="entry name" value="EF-hand-dom_pair"/>
</dbReference>
<dbReference type="SUPFAM" id="SSF47473">
    <property type="entry name" value="EF-hand"/>
    <property type="match status" value="1"/>
</dbReference>
<dbReference type="AlphaFoldDB" id="A0A1E7R2P1"/>
<keyword evidence="1" id="KW-0732">Signal</keyword>
<gene>
    <name evidence="3" type="ORF">BJI46_14175</name>
</gene>
<dbReference type="PROSITE" id="PS50222">
    <property type="entry name" value="EF_HAND_2"/>
    <property type="match status" value="2"/>
</dbReference>
<organism evidence="3 4">
    <name type="scientific">Acinetobacter qingfengensis</name>
    <dbReference type="NCBI Taxonomy" id="1262585"/>
    <lineage>
        <taxon>Bacteria</taxon>
        <taxon>Pseudomonadati</taxon>
        <taxon>Pseudomonadota</taxon>
        <taxon>Gammaproteobacteria</taxon>
        <taxon>Moraxellales</taxon>
        <taxon>Moraxellaceae</taxon>
        <taxon>Acinetobacter</taxon>
    </lineage>
</organism>
<dbReference type="Gene3D" id="1.10.238.10">
    <property type="entry name" value="EF-hand"/>
    <property type="match status" value="2"/>
</dbReference>
<sequence>MYTAKFLFTALLVACAPIAIANPNQPDINIQTIGFYSMLHPEVKQLTQNNFNKNFPADYANLFKQNPNVSKQQFIAYSNQHLENIISKRREGSLKQAHVRFNVLNSNKDDKITLNEFQAIGLKTFAGFDKNQDGIINAEDIKLAPQQQGTHDGLRITTPLAMPMANNIQEFIQTYGQTKNYVTLANYLTERDKQFFAVDQNQDFVLSEQEYVNEFMQRYDQNLTQARQQYQIIFAQQFDAIAKNKSTINAKHLNQYAVAVFKSLDRNKNGILDPSEI</sequence>
<dbReference type="InterPro" id="IPR018247">
    <property type="entry name" value="EF_Hand_1_Ca_BS"/>
</dbReference>
<feature type="domain" description="EF-hand" evidence="2">
    <location>
        <begin position="116"/>
        <end position="151"/>
    </location>
</feature>
<dbReference type="STRING" id="1262585.BJI46_14175"/>
<feature type="domain" description="EF-hand" evidence="2">
    <location>
        <begin position="252"/>
        <end position="277"/>
    </location>
</feature>
<dbReference type="InterPro" id="IPR002048">
    <property type="entry name" value="EF_hand_dom"/>
</dbReference>
<evidence type="ECO:0000313" key="4">
    <source>
        <dbReference type="Proteomes" id="UP000185895"/>
    </source>
</evidence>
<accession>A0A1E7R2P1</accession>
<feature type="signal peptide" evidence="1">
    <location>
        <begin position="1"/>
        <end position="21"/>
    </location>
</feature>
<evidence type="ECO:0000256" key="1">
    <source>
        <dbReference type="SAM" id="SignalP"/>
    </source>
</evidence>
<name>A0A1E7R2P1_9GAMM</name>
<evidence type="ECO:0000259" key="2">
    <source>
        <dbReference type="PROSITE" id="PS50222"/>
    </source>
</evidence>
<dbReference type="GO" id="GO:0005509">
    <property type="term" value="F:calcium ion binding"/>
    <property type="evidence" value="ECO:0007669"/>
    <property type="project" value="InterPro"/>
</dbReference>
<proteinExistence type="predicted"/>
<keyword evidence="4" id="KW-1185">Reference proteome</keyword>
<feature type="chain" id="PRO_5009201126" description="EF-hand domain-containing protein" evidence="1">
    <location>
        <begin position="22"/>
        <end position="277"/>
    </location>
</feature>
<reference evidence="3 4" key="1">
    <citation type="submission" date="2016-09" db="EMBL/GenBank/DDBJ databases">
        <authorList>
            <person name="Capua I."/>
            <person name="De Benedictis P."/>
            <person name="Joannis T."/>
            <person name="Lombin L.H."/>
            <person name="Cattoli G."/>
        </authorList>
    </citation>
    <scope>NUCLEOTIDE SEQUENCE [LARGE SCALE GENOMIC DNA]</scope>
    <source>
        <strain evidence="3 4">ANC 4671</strain>
    </source>
</reference>
<dbReference type="Proteomes" id="UP000185895">
    <property type="component" value="Unassembled WGS sequence"/>
</dbReference>